<accession>A0AAD5L461</accession>
<protein>
    <recommendedName>
        <fullName evidence="4">Helitron helicase-like domain-containing protein</fullName>
    </recommendedName>
</protein>
<organism evidence="2 3">
    <name type="scientific">Daphnia sinensis</name>
    <dbReference type="NCBI Taxonomy" id="1820382"/>
    <lineage>
        <taxon>Eukaryota</taxon>
        <taxon>Metazoa</taxon>
        <taxon>Ecdysozoa</taxon>
        <taxon>Arthropoda</taxon>
        <taxon>Crustacea</taxon>
        <taxon>Branchiopoda</taxon>
        <taxon>Diplostraca</taxon>
        <taxon>Cladocera</taxon>
        <taxon>Anomopoda</taxon>
        <taxon>Daphniidae</taxon>
        <taxon>Daphnia</taxon>
        <taxon>Daphnia similis group</taxon>
    </lineage>
</organism>
<evidence type="ECO:0008006" key="4">
    <source>
        <dbReference type="Google" id="ProtNLM"/>
    </source>
</evidence>
<comment type="caution">
    <text evidence="2">The sequence shown here is derived from an EMBL/GenBank/DDBJ whole genome shotgun (WGS) entry which is preliminary data.</text>
</comment>
<keyword evidence="3" id="KW-1185">Reference proteome</keyword>
<gene>
    <name evidence="2" type="ORF">GHT06_020244</name>
</gene>
<dbReference type="PANTHER" id="PTHR45786">
    <property type="entry name" value="DNA BINDING PROTEIN-LIKE"/>
    <property type="match status" value="1"/>
</dbReference>
<reference evidence="2 3" key="1">
    <citation type="submission" date="2022-05" db="EMBL/GenBank/DDBJ databases">
        <title>A multi-omics perspective on studying reproductive biology in Daphnia sinensis.</title>
        <authorList>
            <person name="Jia J."/>
        </authorList>
    </citation>
    <scope>NUCLEOTIDE SEQUENCE [LARGE SCALE GENOMIC DNA]</scope>
    <source>
        <strain evidence="2 3">WSL</strain>
    </source>
</reference>
<name>A0AAD5L461_9CRUS</name>
<dbReference type="EMBL" id="WJBH02000008">
    <property type="protein sequence ID" value="KAI9554960.1"/>
    <property type="molecule type" value="Genomic_DNA"/>
</dbReference>
<evidence type="ECO:0000313" key="2">
    <source>
        <dbReference type="EMBL" id="KAI9554960.1"/>
    </source>
</evidence>
<dbReference type="Proteomes" id="UP000820818">
    <property type="component" value="Linkage Group LG8"/>
</dbReference>
<dbReference type="PANTHER" id="PTHR45786:SF74">
    <property type="entry name" value="ATP-DEPENDENT DNA HELICASE"/>
    <property type="match status" value="1"/>
</dbReference>
<evidence type="ECO:0000313" key="3">
    <source>
        <dbReference type="Proteomes" id="UP000820818"/>
    </source>
</evidence>
<feature type="region of interest" description="Disordered" evidence="1">
    <location>
        <begin position="169"/>
        <end position="198"/>
    </location>
</feature>
<evidence type="ECO:0000256" key="1">
    <source>
        <dbReference type="SAM" id="MobiDB-lite"/>
    </source>
</evidence>
<proteinExistence type="predicted"/>
<dbReference type="AlphaFoldDB" id="A0AAD5L461"/>
<feature type="compositionally biased region" description="Acidic residues" evidence="1">
    <location>
        <begin position="170"/>
        <end position="188"/>
    </location>
</feature>
<sequence length="267" mass="30930">MLQEKNPYAAIYKMMRQVLEEEHRRAQDENLPHQTVGMIISSDRRNVDQRRYNSPTTNEIAVIFKSANGEPPAKRDIRSHLFIPVRGRTFVQIDTQQPMCDPMTYPLLFPNGDDGWHVNMPYTTTTRREREEAAARAMDVDEEEEIDLPRLNEILRPENLPVEALAGAEEPVEELEQEPEEQIDDDENDPQRLNRGEGRRKRITQCEFYSSLMSIRDYFNNVLAGGSLTQQWTQTASSTSANISRSFTLHNTTVFWTICTIEPREKT</sequence>